<name>E5AC58_LEPMJ</name>
<dbReference type="InParanoid" id="E5AC58"/>
<sequence>MRKNLLFVMAMVIANLDAGPFRILERNKVVVWGTRAGPQPLPIVVLGLSQPRRCQD</sequence>
<dbReference type="Proteomes" id="UP000002668">
    <property type="component" value="Genome"/>
</dbReference>
<evidence type="ECO:0000313" key="3">
    <source>
        <dbReference type="Proteomes" id="UP000002668"/>
    </source>
</evidence>
<proteinExistence type="predicted"/>
<evidence type="ECO:0000256" key="1">
    <source>
        <dbReference type="SAM" id="SignalP"/>
    </source>
</evidence>
<gene>
    <name evidence="2" type="ORF">LEMA_uP012990.1</name>
</gene>
<protein>
    <submittedName>
        <fullName evidence="2">Predicted protein</fullName>
    </submittedName>
</protein>
<dbReference type="AlphaFoldDB" id="E5AC58"/>
<organism evidence="3">
    <name type="scientific">Leptosphaeria maculans (strain JN3 / isolate v23.1.3 / race Av1-4-5-6-7-8)</name>
    <name type="common">Blackleg fungus</name>
    <name type="synonym">Phoma lingam</name>
    <dbReference type="NCBI Taxonomy" id="985895"/>
    <lineage>
        <taxon>Eukaryota</taxon>
        <taxon>Fungi</taxon>
        <taxon>Dikarya</taxon>
        <taxon>Ascomycota</taxon>
        <taxon>Pezizomycotina</taxon>
        <taxon>Dothideomycetes</taxon>
        <taxon>Pleosporomycetidae</taxon>
        <taxon>Pleosporales</taxon>
        <taxon>Pleosporineae</taxon>
        <taxon>Leptosphaeriaceae</taxon>
        <taxon>Plenodomus</taxon>
        <taxon>Plenodomus lingam/Leptosphaeria maculans species complex</taxon>
    </lineage>
</organism>
<dbReference type="EMBL" id="FP929138">
    <property type="protein sequence ID" value="CBY00169.1"/>
    <property type="molecule type" value="Genomic_DNA"/>
</dbReference>
<reference evidence="3" key="1">
    <citation type="journal article" date="2011" name="Nat. Commun.">
        <title>Effector diversification within compartments of the Leptosphaeria maculans genome affected by Repeat-Induced Point mutations.</title>
        <authorList>
            <person name="Rouxel T."/>
            <person name="Grandaubert J."/>
            <person name="Hane J.K."/>
            <person name="Hoede C."/>
            <person name="van de Wouw A.P."/>
            <person name="Couloux A."/>
            <person name="Dominguez V."/>
            <person name="Anthouard V."/>
            <person name="Bally P."/>
            <person name="Bourras S."/>
            <person name="Cozijnsen A.J."/>
            <person name="Ciuffetti L.M."/>
            <person name="Degrave A."/>
            <person name="Dilmaghani A."/>
            <person name="Duret L."/>
            <person name="Fudal I."/>
            <person name="Goodwin S.B."/>
            <person name="Gout L."/>
            <person name="Glaser N."/>
            <person name="Linglin J."/>
            <person name="Kema G.H.J."/>
            <person name="Lapalu N."/>
            <person name="Lawrence C.B."/>
            <person name="May K."/>
            <person name="Meyer M."/>
            <person name="Ollivier B."/>
            <person name="Poulain J."/>
            <person name="Schoch C.L."/>
            <person name="Simon A."/>
            <person name="Spatafora J.W."/>
            <person name="Stachowiak A."/>
            <person name="Turgeon B.G."/>
            <person name="Tyler B.M."/>
            <person name="Vincent D."/>
            <person name="Weissenbach J."/>
            <person name="Amselem J."/>
            <person name="Quesneville H."/>
            <person name="Oliver R.P."/>
            <person name="Wincker P."/>
            <person name="Balesdent M.-H."/>
            <person name="Howlett B.J."/>
        </authorList>
    </citation>
    <scope>NUCLEOTIDE SEQUENCE [LARGE SCALE GENOMIC DNA]</scope>
    <source>
        <strain evidence="3">JN3 / isolate v23.1.3 / race Av1-4-5-6-7-8</strain>
    </source>
</reference>
<keyword evidence="1" id="KW-0732">Signal</keyword>
<feature type="signal peptide" evidence="1">
    <location>
        <begin position="1"/>
        <end position="18"/>
    </location>
</feature>
<feature type="chain" id="PRO_5003195154" evidence="1">
    <location>
        <begin position="19"/>
        <end position="56"/>
    </location>
</feature>
<evidence type="ECO:0000313" key="2">
    <source>
        <dbReference type="EMBL" id="CBY00169.1"/>
    </source>
</evidence>
<keyword evidence="3" id="KW-1185">Reference proteome</keyword>
<dbReference type="HOGENOM" id="CLU_3014633_0_0_1"/>
<accession>E5AC58</accession>
<dbReference type="VEuPathDB" id="FungiDB:LEMA_uP012990.1"/>